<keyword evidence="4" id="KW-0808">Transferase</keyword>
<dbReference type="Proteomes" id="UP001300502">
    <property type="component" value="Unassembled WGS sequence"/>
</dbReference>
<keyword evidence="11" id="KW-0472">Membrane</keyword>
<proteinExistence type="predicted"/>
<reference evidence="14 15" key="1">
    <citation type="submission" date="2022-07" db="EMBL/GenBank/DDBJ databases">
        <title>Genome-wide signatures of adaptation to extreme environments.</title>
        <authorList>
            <person name="Cho C.H."/>
            <person name="Yoon H.S."/>
        </authorList>
    </citation>
    <scope>NUCLEOTIDE SEQUENCE [LARGE SCALE GENOMIC DNA]</scope>
    <source>
        <strain evidence="14 15">108.79 E11</strain>
    </source>
</reference>
<dbReference type="GO" id="GO:0016020">
    <property type="term" value="C:membrane"/>
    <property type="evidence" value="ECO:0007669"/>
    <property type="project" value="UniProtKB-SubCell"/>
</dbReference>
<accession>A0AAV9ICK7</accession>
<evidence type="ECO:0000256" key="5">
    <source>
        <dbReference type="ARBA" id="ARBA00022692"/>
    </source>
</evidence>
<dbReference type="AlphaFoldDB" id="A0AAV9ICK7"/>
<dbReference type="InterPro" id="IPR013083">
    <property type="entry name" value="Znf_RING/FYVE/PHD"/>
</dbReference>
<keyword evidence="15" id="KW-1185">Reference proteome</keyword>
<evidence type="ECO:0000256" key="4">
    <source>
        <dbReference type="ARBA" id="ARBA00022679"/>
    </source>
</evidence>
<gene>
    <name evidence="14" type="ORF">GAYE_SCF08G3002</name>
</gene>
<dbReference type="GO" id="GO:0006511">
    <property type="term" value="P:ubiquitin-dependent protein catabolic process"/>
    <property type="evidence" value="ECO:0007669"/>
    <property type="project" value="TreeGrafter"/>
</dbReference>
<keyword evidence="9" id="KW-0862">Zinc</keyword>
<organism evidence="14 15">
    <name type="scientific">Galdieria yellowstonensis</name>
    <dbReference type="NCBI Taxonomy" id="3028027"/>
    <lineage>
        <taxon>Eukaryota</taxon>
        <taxon>Rhodophyta</taxon>
        <taxon>Bangiophyceae</taxon>
        <taxon>Galdieriales</taxon>
        <taxon>Galdieriaceae</taxon>
        <taxon>Galdieria</taxon>
    </lineage>
</organism>
<protein>
    <recommendedName>
        <fullName evidence="3">RING-type E3 ubiquitin transferase</fullName>
        <ecNumber evidence="3">2.3.2.27</ecNumber>
    </recommendedName>
</protein>
<evidence type="ECO:0000256" key="1">
    <source>
        <dbReference type="ARBA" id="ARBA00000900"/>
    </source>
</evidence>
<dbReference type="PROSITE" id="PS50089">
    <property type="entry name" value="ZF_RING_2"/>
    <property type="match status" value="1"/>
</dbReference>
<feature type="domain" description="RING-type" evidence="13">
    <location>
        <begin position="138"/>
        <end position="179"/>
    </location>
</feature>
<comment type="subcellular location">
    <subcellularLocation>
        <location evidence="2">Membrane</location>
        <topology evidence="2">Multi-pass membrane protein</topology>
    </subcellularLocation>
</comment>
<evidence type="ECO:0000256" key="8">
    <source>
        <dbReference type="ARBA" id="ARBA00022786"/>
    </source>
</evidence>
<evidence type="ECO:0000256" key="12">
    <source>
        <dbReference type="PROSITE-ProRule" id="PRU00175"/>
    </source>
</evidence>
<dbReference type="GO" id="GO:0016567">
    <property type="term" value="P:protein ubiquitination"/>
    <property type="evidence" value="ECO:0007669"/>
    <property type="project" value="TreeGrafter"/>
</dbReference>
<dbReference type="SUPFAM" id="SSF57850">
    <property type="entry name" value="RING/U-box"/>
    <property type="match status" value="1"/>
</dbReference>
<evidence type="ECO:0000256" key="11">
    <source>
        <dbReference type="ARBA" id="ARBA00023136"/>
    </source>
</evidence>
<dbReference type="InterPro" id="IPR001841">
    <property type="entry name" value="Znf_RING"/>
</dbReference>
<dbReference type="EMBL" id="JANCYU010000028">
    <property type="protein sequence ID" value="KAK4525097.1"/>
    <property type="molecule type" value="Genomic_DNA"/>
</dbReference>
<keyword evidence="10" id="KW-1133">Transmembrane helix</keyword>
<evidence type="ECO:0000256" key="9">
    <source>
        <dbReference type="ARBA" id="ARBA00022833"/>
    </source>
</evidence>
<comment type="catalytic activity">
    <reaction evidence="1">
        <text>S-ubiquitinyl-[E2 ubiquitin-conjugating enzyme]-L-cysteine + [acceptor protein]-L-lysine = [E2 ubiquitin-conjugating enzyme]-L-cysteine + N(6)-ubiquitinyl-[acceptor protein]-L-lysine.</text>
        <dbReference type="EC" id="2.3.2.27"/>
    </reaction>
</comment>
<evidence type="ECO:0000256" key="7">
    <source>
        <dbReference type="ARBA" id="ARBA00022771"/>
    </source>
</evidence>
<dbReference type="GO" id="GO:0008270">
    <property type="term" value="F:zinc ion binding"/>
    <property type="evidence" value="ECO:0007669"/>
    <property type="project" value="UniProtKB-KW"/>
</dbReference>
<keyword evidence="5" id="KW-0812">Transmembrane</keyword>
<name>A0AAV9ICK7_9RHOD</name>
<dbReference type="Gene3D" id="3.30.40.10">
    <property type="entry name" value="Zinc/RING finger domain, C3HC4 (zinc finger)"/>
    <property type="match status" value="1"/>
</dbReference>
<keyword evidence="6" id="KW-0479">Metal-binding</keyword>
<dbReference type="SMART" id="SM00184">
    <property type="entry name" value="RING"/>
    <property type="match status" value="1"/>
</dbReference>
<dbReference type="EC" id="2.3.2.27" evidence="3"/>
<dbReference type="PANTHER" id="PTHR45977:SF4">
    <property type="entry name" value="RING-TYPE DOMAIN-CONTAINING PROTEIN"/>
    <property type="match status" value="1"/>
</dbReference>
<comment type="caution">
    <text evidence="14">The sequence shown here is derived from an EMBL/GenBank/DDBJ whole genome shotgun (WGS) entry which is preliminary data.</text>
</comment>
<evidence type="ECO:0000256" key="3">
    <source>
        <dbReference type="ARBA" id="ARBA00012483"/>
    </source>
</evidence>
<evidence type="ECO:0000313" key="14">
    <source>
        <dbReference type="EMBL" id="KAK4525097.1"/>
    </source>
</evidence>
<sequence length="254" mass="29356">MKCLLPPEILQRRLEETLQSGWFNIDCLFESQHDSDNTNIPGRDLVSRTRKPRKGLLASEIELYCPEIIYRGPDQTPVLYLEQTGVTIPVLQRATDSPKVQSYNDEKESTKKVLSSDSSSIPVSKYFLGQHVVPNEVCAVCLDIVEVESHLRLLPCGHGFHIPCITRWLVRGSRCPLCNEQVLLYDNCGVARFQHQLDSNLYVGDSSLRQGCFIGSEYYQEAIFESFERIRLRLYRRYLKRLERDEKEERVAEI</sequence>
<dbReference type="PANTHER" id="PTHR45977">
    <property type="entry name" value="TARGET OF ERK KINASE MPK-1"/>
    <property type="match status" value="1"/>
</dbReference>
<evidence type="ECO:0000256" key="6">
    <source>
        <dbReference type="ARBA" id="ARBA00022723"/>
    </source>
</evidence>
<dbReference type="Pfam" id="PF13639">
    <property type="entry name" value="zf-RING_2"/>
    <property type="match status" value="1"/>
</dbReference>
<dbReference type="GO" id="GO:0061630">
    <property type="term" value="F:ubiquitin protein ligase activity"/>
    <property type="evidence" value="ECO:0007669"/>
    <property type="project" value="UniProtKB-EC"/>
</dbReference>
<evidence type="ECO:0000259" key="13">
    <source>
        <dbReference type="PROSITE" id="PS50089"/>
    </source>
</evidence>
<keyword evidence="8" id="KW-0833">Ubl conjugation pathway</keyword>
<evidence type="ECO:0000256" key="2">
    <source>
        <dbReference type="ARBA" id="ARBA00004141"/>
    </source>
</evidence>
<evidence type="ECO:0000313" key="15">
    <source>
        <dbReference type="Proteomes" id="UP001300502"/>
    </source>
</evidence>
<evidence type="ECO:0000256" key="10">
    <source>
        <dbReference type="ARBA" id="ARBA00022989"/>
    </source>
</evidence>
<keyword evidence="7 12" id="KW-0863">Zinc-finger</keyword>